<comment type="caution">
    <text evidence="3">The sequence shown here is derived from an EMBL/GenBank/DDBJ whole genome shotgun (WGS) entry which is preliminary data.</text>
</comment>
<name>A0AAW5TRL1_9LACT</name>
<keyword evidence="2" id="KW-0732">Signal</keyword>
<proteinExistence type="predicted"/>
<reference evidence="3" key="1">
    <citation type="submission" date="2023-08" db="EMBL/GenBank/DDBJ databases">
        <title>Genomic analyses of the natural microbiome of Caenorhabditis elegans.</title>
        <authorList>
            <person name="Samuel B."/>
        </authorList>
    </citation>
    <scope>NUCLEOTIDE SEQUENCE</scope>
    <source>
        <strain evidence="3">BIGb0220</strain>
    </source>
</reference>
<dbReference type="RefSeq" id="WP_264653777.1">
    <property type="nucleotide sequence ID" value="NZ_JAOQNN010000001.1"/>
</dbReference>
<feature type="region of interest" description="Disordered" evidence="1">
    <location>
        <begin position="157"/>
        <end position="297"/>
    </location>
</feature>
<accession>A0AAW5TRL1</accession>
<feature type="compositionally biased region" description="Low complexity" evidence="1">
    <location>
        <begin position="182"/>
        <end position="193"/>
    </location>
</feature>
<evidence type="ECO:0000313" key="4">
    <source>
        <dbReference type="Proteomes" id="UP001207687"/>
    </source>
</evidence>
<evidence type="ECO:0000256" key="2">
    <source>
        <dbReference type="SAM" id="SignalP"/>
    </source>
</evidence>
<evidence type="ECO:0000256" key="1">
    <source>
        <dbReference type="SAM" id="MobiDB-lite"/>
    </source>
</evidence>
<protein>
    <submittedName>
        <fullName evidence="3">Membrane protein involved in colicin uptake</fullName>
    </submittedName>
</protein>
<dbReference type="EMBL" id="JAOQNN010000001">
    <property type="protein sequence ID" value="MCW2280209.1"/>
    <property type="molecule type" value="Genomic_DNA"/>
</dbReference>
<feature type="chain" id="PRO_5043733857" evidence="2">
    <location>
        <begin position="26"/>
        <end position="297"/>
    </location>
</feature>
<dbReference type="Proteomes" id="UP001207687">
    <property type="component" value="Unassembled WGS sequence"/>
</dbReference>
<gene>
    <name evidence="3" type="ORF">M2256_000667</name>
</gene>
<feature type="compositionally biased region" description="Polar residues" evidence="1">
    <location>
        <begin position="194"/>
        <end position="269"/>
    </location>
</feature>
<organism evidence="3 4">
    <name type="scientific">Lactococcus lactis</name>
    <dbReference type="NCBI Taxonomy" id="1358"/>
    <lineage>
        <taxon>Bacteria</taxon>
        <taxon>Bacillati</taxon>
        <taxon>Bacillota</taxon>
        <taxon>Bacilli</taxon>
        <taxon>Lactobacillales</taxon>
        <taxon>Streptococcaceae</taxon>
        <taxon>Lactococcus</taxon>
    </lineage>
</organism>
<evidence type="ECO:0000313" key="3">
    <source>
        <dbReference type="EMBL" id="MCW2280209.1"/>
    </source>
</evidence>
<feature type="compositionally biased region" description="Basic and acidic residues" evidence="1">
    <location>
        <begin position="160"/>
        <end position="181"/>
    </location>
</feature>
<dbReference type="AlphaFoldDB" id="A0AAW5TRL1"/>
<feature type="signal peptide" evidence="2">
    <location>
        <begin position="1"/>
        <end position="25"/>
    </location>
</feature>
<sequence length="297" mass="31000">MKFTKKQIGITSAVVLVLAGGVATAGIVSHNNAVQAKQVQEQKAKDAKVKAEKEAQATAKKAIEIAQKAPTDKNIQSATDLVAKVNDQKVKDELTKKIEGVKARVKAENAAKSAVSAFQKDNGNSNKQKTAQNAVNALTSSYSKALKADLQNKINASVKAHSDAEAKAKADQEAQAKKEVDVQSQSQAIQQVQTNDSTAQVSDSSQVNDPNYTASVQDSSTYAIQPQAGSTVQASAPNYTTPAVQTPEQATPSNNSGGKAPASWQSGTDADSLAKQEEAAQNAGTGNAVNKQPGAKW</sequence>